<dbReference type="PANTHER" id="PTHR43317">
    <property type="entry name" value="THERMOSPERMINE SYNTHASE ACAULIS5"/>
    <property type="match status" value="1"/>
</dbReference>
<dbReference type="Pfam" id="PF01564">
    <property type="entry name" value="Spermine_synth"/>
    <property type="match status" value="1"/>
</dbReference>
<reference evidence="2 3" key="1">
    <citation type="submission" date="2023-07" db="EMBL/GenBank/DDBJ databases">
        <title>Pathogenic bacteria of pear tree diseases.</title>
        <authorList>
            <person name="Zhang Z."/>
            <person name="He L."/>
            <person name="Huang R."/>
        </authorList>
    </citation>
    <scope>NUCLEOTIDE SEQUENCE [LARGE SCALE GENOMIC DNA]</scope>
    <source>
        <strain evidence="2 3">DE2</strain>
    </source>
</reference>
<organism evidence="2 3">
    <name type="scientific">Erwinia pyri</name>
    <dbReference type="NCBI Taxonomy" id="3062598"/>
    <lineage>
        <taxon>Bacteria</taxon>
        <taxon>Pseudomonadati</taxon>
        <taxon>Pseudomonadota</taxon>
        <taxon>Gammaproteobacteria</taxon>
        <taxon>Enterobacterales</taxon>
        <taxon>Erwiniaceae</taxon>
        <taxon>Erwinia</taxon>
    </lineage>
</organism>
<dbReference type="RefSeq" id="WP_306207668.1">
    <property type="nucleotide sequence ID" value="NZ_CP132353.1"/>
</dbReference>
<keyword evidence="3" id="KW-1185">Reference proteome</keyword>
<dbReference type="Proteomes" id="UP001228139">
    <property type="component" value="Chromosome"/>
</dbReference>
<protein>
    <submittedName>
        <fullName evidence="2">Spermidine synthase</fullName>
    </submittedName>
</protein>
<evidence type="ECO:0000313" key="3">
    <source>
        <dbReference type="Proteomes" id="UP001228139"/>
    </source>
</evidence>
<evidence type="ECO:0000256" key="1">
    <source>
        <dbReference type="ARBA" id="ARBA00023115"/>
    </source>
</evidence>
<dbReference type="PANTHER" id="PTHR43317:SF1">
    <property type="entry name" value="THERMOSPERMINE SYNTHASE ACAULIS5"/>
    <property type="match status" value="1"/>
</dbReference>
<proteinExistence type="predicted"/>
<dbReference type="CDD" id="cd02440">
    <property type="entry name" value="AdoMet_MTases"/>
    <property type="match status" value="1"/>
</dbReference>
<keyword evidence="1" id="KW-0620">Polyamine biosynthesis</keyword>
<dbReference type="EMBL" id="CP132353">
    <property type="protein sequence ID" value="WLS78125.1"/>
    <property type="molecule type" value="Genomic_DNA"/>
</dbReference>
<dbReference type="SUPFAM" id="SSF53335">
    <property type="entry name" value="S-adenosyl-L-methionine-dependent methyltransferases"/>
    <property type="match status" value="1"/>
</dbReference>
<accession>A0AA50HPK4</accession>
<evidence type="ECO:0000313" key="2">
    <source>
        <dbReference type="EMBL" id="WLS78125.1"/>
    </source>
</evidence>
<dbReference type="GO" id="GO:0006596">
    <property type="term" value="P:polyamine biosynthetic process"/>
    <property type="evidence" value="ECO:0007669"/>
    <property type="project" value="UniProtKB-KW"/>
</dbReference>
<gene>
    <name evidence="2" type="ORF">Q3V30_16885</name>
</gene>
<dbReference type="AlphaFoldDB" id="A0AA50HPK4"/>
<dbReference type="KEGG" id="epi:Q3V30_16885"/>
<name>A0AA50HPK4_9GAMM</name>
<dbReference type="InterPro" id="IPR029063">
    <property type="entry name" value="SAM-dependent_MTases_sf"/>
</dbReference>
<sequence length="259" mass="29435">MPFEKLFSALSLSHKDEIKVASERDRYGTIFVVDKRNYRIMRFDSIFEQSKMNRNHPEVPVHNYIKAMMMSTALEKPQSALILGLGGGSLVRALHACDSDIRIDVVELRKKVITIARKHFFIPDVNNIAYFAQDAGSFIEKNKIKYSHIFSDLYSAEDMVSLQKMGDFIKNCAASLMPDGWLVMNYHISPIRSPSLLALFSDYFGTLLYCTTPSGNVVIYATQSAKVAETEVLRKQCYSASPSSLYDFRLLSTKLSRWV</sequence>
<dbReference type="Gene3D" id="3.40.50.150">
    <property type="entry name" value="Vaccinia Virus protein VP39"/>
    <property type="match status" value="1"/>
</dbReference>